<name>A0ABS2P753_9BACL</name>
<evidence type="ECO:0000313" key="3">
    <source>
        <dbReference type="Proteomes" id="UP000741863"/>
    </source>
</evidence>
<dbReference type="InterPro" id="IPR024978">
    <property type="entry name" value="Homeodomain_phBC6A51-type"/>
</dbReference>
<evidence type="ECO:0000259" key="1">
    <source>
        <dbReference type="Pfam" id="PF13022"/>
    </source>
</evidence>
<gene>
    <name evidence="2" type="ORF">JOD17_000203</name>
</gene>
<reference evidence="2 3" key="1">
    <citation type="submission" date="2021-01" db="EMBL/GenBank/DDBJ databases">
        <title>Genomic Encyclopedia of Type Strains, Phase IV (KMG-IV): sequencing the most valuable type-strain genomes for metagenomic binning, comparative biology and taxonomic classification.</title>
        <authorList>
            <person name="Goeker M."/>
        </authorList>
    </citation>
    <scope>NUCLEOTIDE SEQUENCE [LARGE SCALE GENOMIC DNA]</scope>
    <source>
        <strain evidence="2 3">DSM 25540</strain>
    </source>
</reference>
<organism evidence="2 3">
    <name type="scientific">Geomicrobium sediminis</name>
    <dbReference type="NCBI Taxonomy" id="1347788"/>
    <lineage>
        <taxon>Bacteria</taxon>
        <taxon>Bacillati</taxon>
        <taxon>Bacillota</taxon>
        <taxon>Bacilli</taxon>
        <taxon>Bacillales</taxon>
        <taxon>Geomicrobium</taxon>
    </lineage>
</organism>
<dbReference type="EMBL" id="JAFBEC010000001">
    <property type="protein sequence ID" value="MBM7631112.1"/>
    <property type="molecule type" value="Genomic_DNA"/>
</dbReference>
<dbReference type="InterPro" id="IPR009057">
    <property type="entry name" value="Homeodomain-like_sf"/>
</dbReference>
<comment type="caution">
    <text evidence="2">The sequence shown here is derived from an EMBL/GenBank/DDBJ whole genome shotgun (WGS) entry which is preliminary data.</text>
</comment>
<feature type="domain" description="Homeodomain phBC6A51-type" evidence="1">
    <location>
        <begin position="2"/>
        <end position="92"/>
    </location>
</feature>
<dbReference type="Pfam" id="PF13022">
    <property type="entry name" value="HTH_Tnp_1_2"/>
    <property type="match status" value="1"/>
</dbReference>
<dbReference type="RefSeq" id="WP_204695304.1">
    <property type="nucleotide sequence ID" value="NZ_JAFBEC010000001.1"/>
</dbReference>
<dbReference type="Gene3D" id="1.10.10.60">
    <property type="entry name" value="Homeodomain-like"/>
    <property type="match status" value="1"/>
</dbReference>
<sequence length="133" mass="15237">MLNEPMMRAVELIAEGQLNKSEIASRVGISRPTLYKWLDNEEFKAEVHSRLHKERVFAEKMIEARLEFAINKLHEIAKDSSNRRVQAQTLQYLVDRALGKPTTRVDLDQVTSTAQGVEGDVLDAELDKWSKDE</sequence>
<protein>
    <submittedName>
        <fullName evidence="2">Transposase-like protein</fullName>
    </submittedName>
</protein>
<dbReference type="SUPFAM" id="SSF46689">
    <property type="entry name" value="Homeodomain-like"/>
    <property type="match status" value="1"/>
</dbReference>
<proteinExistence type="predicted"/>
<evidence type="ECO:0000313" key="2">
    <source>
        <dbReference type="EMBL" id="MBM7631112.1"/>
    </source>
</evidence>
<accession>A0ABS2P753</accession>
<keyword evidence="3" id="KW-1185">Reference proteome</keyword>
<dbReference type="Proteomes" id="UP000741863">
    <property type="component" value="Unassembled WGS sequence"/>
</dbReference>